<dbReference type="Proteomes" id="UP000007799">
    <property type="component" value="Unassembled WGS sequence"/>
</dbReference>
<dbReference type="PANTHER" id="PTHR47197:SF3">
    <property type="entry name" value="DIHYDRO-HEME D1 DEHYDROGENASE"/>
    <property type="match status" value="1"/>
</dbReference>
<feature type="signal peptide" evidence="1">
    <location>
        <begin position="1"/>
        <end position="33"/>
    </location>
</feature>
<organism evidence="3">
    <name type="scientific">Salpingoeca rosetta (strain ATCC 50818 / BSB-021)</name>
    <dbReference type="NCBI Taxonomy" id="946362"/>
    <lineage>
        <taxon>Eukaryota</taxon>
        <taxon>Choanoflagellata</taxon>
        <taxon>Craspedida</taxon>
        <taxon>Salpingoecidae</taxon>
        <taxon>Salpingoeca</taxon>
    </lineage>
</organism>
<dbReference type="GeneID" id="16069589"/>
<dbReference type="AlphaFoldDB" id="F2UNS1"/>
<feature type="chain" id="PRO_5003290846" evidence="1">
    <location>
        <begin position="34"/>
        <end position="452"/>
    </location>
</feature>
<evidence type="ECO:0000313" key="3">
    <source>
        <dbReference type="Proteomes" id="UP000007799"/>
    </source>
</evidence>
<dbReference type="InterPro" id="IPR015943">
    <property type="entry name" value="WD40/YVTN_repeat-like_dom_sf"/>
</dbReference>
<dbReference type="EMBL" id="GL832985">
    <property type="protein sequence ID" value="EGD79276.1"/>
    <property type="molecule type" value="Genomic_DNA"/>
</dbReference>
<protein>
    <submittedName>
        <fullName evidence="2">Uncharacterized protein</fullName>
    </submittedName>
</protein>
<dbReference type="PANTHER" id="PTHR47197">
    <property type="entry name" value="PROTEIN NIRF"/>
    <property type="match status" value="1"/>
</dbReference>
<dbReference type="OrthoDB" id="10260017at2759"/>
<sequence length="452" mass="47552">MTWRSAMIFLTMGRAVVVVVVVVLVLLAAGGEAGAAQQDRATITQDEQGSISIDVPGGKPVFLNGVNAVAVLRAQQEAVAMLNATIAAQESMVAVNEVALQQVKATVEEQDAQITALRSSICRRFTPTNPTYIPVVNTFDAWSGGVLANNNKIYGIPYNEHDVLVIETTSNTVSKILLQGASGDHMWQGGVLAGNGKIYACPNDATSVLTINPATNSATTSVITGLGLAGDKWSGGALADNGKIYCVPHDALAVLVIDPASDSADATTLEHMSPVGSTNLWAGAVRGNDGNIYGVPYSAATILKINPITDEITHIYPGLRTGGNKWRGGVIGRDGLLYCIPYRDTRMLVSDLNINNHTFYRVADEADSSYKWEGGALGSNGRIYGAPSSASAVLMFDPATSTADTTSLAIGAPAEPSQSRKWDGLVAAPNGLLYGIPRNSDHVLVIDPRCHF</sequence>
<accession>F2UNS1</accession>
<name>F2UNS1_SALR5</name>
<evidence type="ECO:0000313" key="2">
    <source>
        <dbReference type="EMBL" id="EGD79276.1"/>
    </source>
</evidence>
<dbReference type="Gene3D" id="2.130.10.10">
    <property type="entry name" value="YVTN repeat-like/Quinoprotein amine dehydrogenase"/>
    <property type="match status" value="1"/>
</dbReference>
<dbReference type="InParanoid" id="F2UNS1"/>
<reference evidence="2" key="1">
    <citation type="submission" date="2009-08" db="EMBL/GenBank/DDBJ databases">
        <title>Annotation of Salpingoeca rosetta.</title>
        <authorList>
            <consortium name="The Broad Institute Genome Sequencing Platform"/>
            <person name="Russ C."/>
            <person name="Cuomo C."/>
            <person name="Burger G."/>
            <person name="Gray M.W."/>
            <person name="Holland P.W.H."/>
            <person name="King N."/>
            <person name="Lang F.B.F."/>
            <person name="Roger A.J."/>
            <person name="Ruiz-Trillo I."/>
            <person name="Young S.K."/>
            <person name="Zeng Q."/>
            <person name="Gargeya S."/>
            <person name="Alvarado L."/>
            <person name="Berlin A."/>
            <person name="Chapman S.B."/>
            <person name="Chen Z."/>
            <person name="Freedman E."/>
            <person name="Gellesch M."/>
            <person name="Goldberg J."/>
            <person name="Griggs A."/>
            <person name="Gujja S."/>
            <person name="Heilman E."/>
            <person name="Heiman D."/>
            <person name="Howarth C."/>
            <person name="Mehta T."/>
            <person name="Neiman D."/>
            <person name="Pearson M."/>
            <person name="Roberts A."/>
            <person name="Saif S."/>
            <person name="Shea T."/>
            <person name="Shenoy N."/>
            <person name="Sisk P."/>
            <person name="Stolte C."/>
            <person name="Sykes S."/>
            <person name="White J."/>
            <person name="Yandava C."/>
            <person name="Haas B."/>
            <person name="Nusbaum C."/>
            <person name="Birren B."/>
        </authorList>
    </citation>
    <scope>NUCLEOTIDE SEQUENCE [LARGE SCALE GENOMIC DNA]</scope>
    <source>
        <strain evidence="2">ATCC 50818</strain>
    </source>
</reference>
<dbReference type="SUPFAM" id="SSF63829">
    <property type="entry name" value="Calcium-dependent phosphotriesterase"/>
    <property type="match status" value="1"/>
</dbReference>
<dbReference type="RefSeq" id="XP_004989047.1">
    <property type="nucleotide sequence ID" value="XM_004988990.1"/>
</dbReference>
<evidence type="ECO:0000256" key="1">
    <source>
        <dbReference type="SAM" id="SignalP"/>
    </source>
</evidence>
<dbReference type="InterPro" id="IPR051200">
    <property type="entry name" value="Host-pathogen_enzymatic-act"/>
</dbReference>
<proteinExistence type="predicted"/>
<dbReference type="KEGG" id="sre:PTSG_09693"/>
<keyword evidence="3" id="KW-1185">Reference proteome</keyword>
<gene>
    <name evidence="2" type="ORF">PTSG_09693</name>
</gene>
<keyword evidence="1" id="KW-0732">Signal</keyword>